<dbReference type="GO" id="GO:0004805">
    <property type="term" value="F:trehalose-phosphatase activity"/>
    <property type="evidence" value="ECO:0007669"/>
    <property type="project" value="TreeGrafter"/>
</dbReference>
<accession>A0AAD8MXX5</accession>
<evidence type="ECO:0000313" key="8">
    <source>
        <dbReference type="Proteomes" id="UP001237642"/>
    </source>
</evidence>
<dbReference type="AlphaFoldDB" id="A0AAD8MXX5"/>
<evidence type="ECO:0000256" key="2">
    <source>
        <dbReference type="ARBA" id="ARBA00006330"/>
    </source>
</evidence>
<evidence type="ECO:0000256" key="4">
    <source>
        <dbReference type="ARBA" id="ARBA00022676"/>
    </source>
</evidence>
<dbReference type="Gene3D" id="3.40.50.2000">
    <property type="entry name" value="Glycogen Phosphorylase B"/>
    <property type="match status" value="2"/>
</dbReference>
<feature type="compositionally biased region" description="Low complexity" evidence="6">
    <location>
        <begin position="72"/>
        <end position="81"/>
    </location>
</feature>
<dbReference type="FunFam" id="3.40.50.2000:FF:000046">
    <property type="entry name" value="alpha,alpha-trehalose-phosphate synthase [UDP-forming] 1"/>
    <property type="match status" value="1"/>
</dbReference>
<evidence type="ECO:0000256" key="3">
    <source>
        <dbReference type="ARBA" id="ARBA00012538"/>
    </source>
</evidence>
<reference evidence="7" key="1">
    <citation type="submission" date="2023-02" db="EMBL/GenBank/DDBJ databases">
        <title>Genome of toxic invasive species Heracleum sosnowskyi carries increased number of genes despite the absence of recent whole-genome duplications.</title>
        <authorList>
            <person name="Schelkunov M."/>
            <person name="Shtratnikova V."/>
            <person name="Makarenko M."/>
            <person name="Klepikova A."/>
            <person name="Omelchenko D."/>
            <person name="Novikova G."/>
            <person name="Obukhova E."/>
            <person name="Bogdanov V."/>
            <person name="Penin A."/>
            <person name="Logacheva M."/>
        </authorList>
    </citation>
    <scope>NUCLEOTIDE SEQUENCE</scope>
    <source>
        <strain evidence="7">Hsosn_3</strain>
        <tissue evidence="7">Leaf</tissue>
    </source>
</reference>
<feature type="compositionally biased region" description="Polar residues" evidence="6">
    <location>
        <begin position="7"/>
        <end position="17"/>
    </location>
</feature>
<protein>
    <recommendedName>
        <fullName evidence="3">alpha,alpha-trehalose-phosphate synthase (UDP-forming)</fullName>
        <ecNumber evidence="3">2.4.1.15</ecNumber>
    </recommendedName>
</protein>
<dbReference type="InterPro" id="IPR003337">
    <property type="entry name" value="Trehalose_PPase"/>
</dbReference>
<dbReference type="CDD" id="cd03788">
    <property type="entry name" value="GT20_TPS"/>
    <property type="match status" value="1"/>
</dbReference>
<dbReference type="FunFam" id="3.40.50.2000:FF:000039">
    <property type="entry name" value="alpha,alpha-trehalose-phosphate synthase [UDP-forming] 1-like"/>
    <property type="match status" value="1"/>
</dbReference>
<comment type="similarity">
    <text evidence="1">In the N-terminal section; belongs to the glycosyltransferase 20 family.</text>
</comment>
<gene>
    <name evidence="7" type="ORF">POM88_017402</name>
</gene>
<comment type="similarity">
    <text evidence="2">In the C-terminal section; belongs to the trehalose phosphatase family.</text>
</comment>
<dbReference type="Gene3D" id="3.30.70.1020">
    <property type="entry name" value="Trehalose-6-phosphate phosphatase related protein, domain 2"/>
    <property type="match status" value="1"/>
</dbReference>
<dbReference type="InterPro" id="IPR023214">
    <property type="entry name" value="HAD_sf"/>
</dbReference>
<dbReference type="Pfam" id="PF00982">
    <property type="entry name" value="Glyco_transf_20"/>
    <property type="match status" value="1"/>
</dbReference>
<evidence type="ECO:0000256" key="5">
    <source>
        <dbReference type="ARBA" id="ARBA00022679"/>
    </source>
</evidence>
<dbReference type="GO" id="GO:0005829">
    <property type="term" value="C:cytosol"/>
    <property type="evidence" value="ECO:0007669"/>
    <property type="project" value="TreeGrafter"/>
</dbReference>
<dbReference type="InterPro" id="IPR036412">
    <property type="entry name" value="HAD-like_sf"/>
</dbReference>
<feature type="compositionally biased region" description="Polar residues" evidence="6">
    <location>
        <begin position="24"/>
        <end position="47"/>
    </location>
</feature>
<dbReference type="EC" id="2.4.1.15" evidence="3"/>
<keyword evidence="4" id="KW-0328">Glycosyltransferase</keyword>
<reference evidence="7" key="2">
    <citation type="submission" date="2023-05" db="EMBL/GenBank/DDBJ databases">
        <authorList>
            <person name="Schelkunov M.I."/>
        </authorList>
    </citation>
    <scope>NUCLEOTIDE SEQUENCE</scope>
    <source>
        <strain evidence="7">Hsosn_3</strain>
        <tissue evidence="7">Leaf</tissue>
    </source>
</reference>
<dbReference type="PANTHER" id="PTHR10788:SF106">
    <property type="entry name" value="BCDNA.GH08860"/>
    <property type="match status" value="1"/>
</dbReference>
<keyword evidence="8" id="KW-1185">Reference proteome</keyword>
<evidence type="ECO:0000313" key="7">
    <source>
        <dbReference type="EMBL" id="KAK1389224.1"/>
    </source>
</evidence>
<proteinExistence type="inferred from homology"/>
<dbReference type="SUPFAM" id="SSF53756">
    <property type="entry name" value="UDP-Glycosyltransferase/glycogen phosphorylase"/>
    <property type="match status" value="1"/>
</dbReference>
<evidence type="ECO:0000256" key="1">
    <source>
        <dbReference type="ARBA" id="ARBA00005409"/>
    </source>
</evidence>
<dbReference type="Pfam" id="PF02358">
    <property type="entry name" value="Trehalose_PPase"/>
    <property type="match status" value="1"/>
</dbReference>
<evidence type="ECO:0000256" key="6">
    <source>
        <dbReference type="SAM" id="MobiDB-lite"/>
    </source>
</evidence>
<dbReference type="Gene3D" id="3.40.50.1000">
    <property type="entry name" value="HAD superfamily/HAD-like"/>
    <property type="match status" value="1"/>
</dbReference>
<dbReference type="GO" id="GO:0005992">
    <property type="term" value="P:trehalose biosynthetic process"/>
    <property type="evidence" value="ECO:0007669"/>
    <property type="project" value="InterPro"/>
</dbReference>
<sequence length="907" mass="101203">MSDNKYKSSSSVPSNPTEKLLRDTQLSKGSKPSSNEASDTKSVSEISELQLPSMERLGPGTSRDEKYPEGPSSSQSCSNESQKPQEGGALKPRMLVVSNRLPFTAVRTEDTWSLDISAGGPVTALLGLKEFEVRYVGWAGIHVSDEAEQKSLTEVLTEKRCIPVFVDEVIFNRYYNGYCNNILWPLFHYLGSSQEDGPATTIYYQSQFDAYKEANQIFADVVIKHYKEGDVVCCHDYHLMFLPKYLKEHNSQMEVGWFLNTPFPPSEAHRTLPSGSELLHALLSADLLGFHTFDYARHFVSTCTRILGVEASPAGIEYQGRLTRVAVFPMGIDSDRFFRALETPKVRECIKEFTEKYSGRKVILGVDRLDMVKGIPQKLLAFEKFLEDNKDLCDKVVLLQIAVPRRTDIPEYQKLASKVHTLVGRINGKFGTLSKVPLIHLDQPLKFHTLCALYAVTDVALITSLRDGMNLVSYEFVACQGSKKGVLVLSEFAGAAQSLGAGAILINPWDIAEVASSIGRALNLKDDERRKRHELNFQQVITHTSQKWAEAFVRELGDAVIADQQRIKGVPLALPVTDAIEHYLQSNNRLLVLGLNAVLTEPVDTPDRRGEDQIREVELKLNPDLKSTLMELCCDPKTTIVVLSGSNKFVLDNNFCEYKMWLAAENGIFLRSPTGKWMTTIPENLNLDWIDCIKPVFEYFTERTPQSQFELRNTSLVWNYKYADVEFGRVQAIDLLQNLCSGLSNAHVDVIQGSRSVEVRAVGVTKGAGIHRILGEIAYNSDPTQIDYILCIGHFLGKDEDLYTYFEPEIPVETPITKTTEAIKFPGDRMSDLKLQNSGSVSKASHVTSEQPLPNSGNKTCNVLDLKVENYFPCTVDRTHSRARYSLGSSDDVVSLLKALAAASSSS</sequence>
<comment type="caution">
    <text evidence="7">The sequence shown here is derived from an EMBL/GenBank/DDBJ whole genome shotgun (WGS) entry which is preliminary data.</text>
</comment>
<organism evidence="7 8">
    <name type="scientific">Heracleum sosnowskyi</name>
    <dbReference type="NCBI Taxonomy" id="360622"/>
    <lineage>
        <taxon>Eukaryota</taxon>
        <taxon>Viridiplantae</taxon>
        <taxon>Streptophyta</taxon>
        <taxon>Embryophyta</taxon>
        <taxon>Tracheophyta</taxon>
        <taxon>Spermatophyta</taxon>
        <taxon>Magnoliopsida</taxon>
        <taxon>eudicotyledons</taxon>
        <taxon>Gunneridae</taxon>
        <taxon>Pentapetalae</taxon>
        <taxon>asterids</taxon>
        <taxon>campanulids</taxon>
        <taxon>Apiales</taxon>
        <taxon>Apiaceae</taxon>
        <taxon>Apioideae</taxon>
        <taxon>apioid superclade</taxon>
        <taxon>Tordylieae</taxon>
        <taxon>Tordyliinae</taxon>
        <taxon>Heracleum</taxon>
    </lineage>
</organism>
<keyword evidence="5" id="KW-0808">Transferase</keyword>
<dbReference type="SUPFAM" id="SSF56784">
    <property type="entry name" value="HAD-like"/>
    <property type="match status" value="1"/>
</dbReference>
<dbReference type="Proteomes" id="UP001237642">
    <property type="component" value="Unassembled WGS sequence"/>
</dbReference>
<dbReference type="GO" id="GO:0003825">
    <property type="term" value="F:alpha,alpha-trehalose-phosphate synthase (UDP-forming) activity"/>
    <property type="evidence" value="ECO:0007669"/>
    <property type="project" value="UniProtKB-EC"/>
</dbReference>
<dbReference type="FunFam" id="3.30.70.1020:FF:000001">
    <property type="entry name" value="Alpha,alpha-trehalose-phosphate synthase [UDP-forming] 1"/>
    <property type="match status" value="1"/>
</dbReference>
<feature type="region of interest" description="Disordered" evidence="6">
    <location>
        <begin position="1"/>
        <end position="91"/>
    </location>
</feature>
<dbReference type="InterPro" id="IPR001830">
    <property type="entry name" value="Glyco_trans_20"/>
</dbReference>
<name>A0AAD8MXX5_9APIA</name>
<dbReference type="EMBL" id="JAUIZM010000004">
    <property type="protein sequence ID" value="KAK1389224.1"/>
    <property type="molecule type" value="Genomic_DNA"/>
</dbReference>
<dbReference type="PANTHER" id="PTHR10788">
    <property type="entry name" value="TREHALOSE-6-PHOSPHATE SYNTHASE"/>
    <property type="match status" value="1"/>
</dbReference>